<name>A0A1B8ACA5_FUSPO</name>
<keyword evidence="1" id="KW-0472">Membrane</keyword>
<organism evidence="2 3">
    <name type="scientific">Fusarium poae</name>
    <dbReference type="NCBI Taxonomy" id="36050"/>
    <lineage>
        <taxon>Eukaryota</taxon>
        <taxon>Fungi</taxon>
        <taxon>Dikarya</taxon>
        <taxon>Ascomycota</taxon>
        <taxon>Pezizomycotina</taxon>
        <taxon>Sordariomycetes</taxon>
        <taxon>Hypocreomycetidae</taxon>
        <taxon>Hypocreales</taxon>
        <taxon>Nectriaceae</taxon>
        <taxon>Fusarium</taxon>
    </lineage>
</organism>
<protein>
    <submittedName>
        <fullName evidence="2">Uncharacterized protein</fullName>
    </submittedName>
</protein>
<dbReference type="EMBL" id="LYXU01000004">
    <property type="protein sequence ID" value="OBS18104.1"/>
    <property type="molecule type" value="Genomic_DNA"/>
</dbReference>
<dbReference type="Proteomes" id="UP000091967">
    <property type="component" value="Unassembled WGS sequence"/>
</dbReference>
<feature type="transmembrane region" description="Helical" evidence="1">
    <location>
        <begin position="86"/>
        <end position="108"/>
    </location>
</feature>
<gene>
    <name evidence="2" type="ORF">FPOA_09832</name>
</gene>
<keyword evidence="1" id="KW-1133">Transmembrane helix</keyword>
<evidence type="ECO:0000313" key="2">
    <source>
        <dbReference type="EMBL" id="OBS18104.1"/>
    </source>
</evidence>
<sequence>MSSRSPLELTVLGGSMYGLLPSSYFIPRQAPCQIGMPSSTPFRPSMSSSVALNVSSRFKNPQMVPGPQAQARFRMACPPTRSSKSVCVFVSNPLVLSIFLFGFGSPFLDGKGDFSRNAIN</sequence>
<evidence type="ECO:0000256" key="1">
    <source>
        <dbReference type="SAM" id="Phobius"/>
    </source>
</evidence>
<proteinExistence type="predicted"/>
<dbReference type="AlphaFoldDB" id="A0A1B8ACA5"/>
<accession>A0A1B8ACA5</accession>
<keyword evidence="1" id="KW-0812">Transmembrane</keyword>
<comment type="caution">
    <text evidence="2">The sequence shown here is derived from an EMBL/GenBank/DDBJ whole genome shotgun (WGS) entry which is preliminary data.</text>
</comment>
<reference evidence="2 3" key="1">
    <citation type="submission" date="2016-06" db="EMBL/GenBank/DDBJ databases">
        <title>Living apart together: crosstalk between the core and supernumerary genomes in a fungal plant pathogen.</title>
        <authorList>
            <person name="Vanheule A."/>
            <person name="Audenaert K."/>
            <person name="Warris S."/>
            <person name="Van De Geest H."/>
            <person name="Schijlen E."/>
            <person name="Hofte M."/>
            <person name="De Saeger S."/>
            <person name="Haesaert G."/>
            <person name="Waalwijk C."/>
            <person name="Van Der Lee T."/>
        </authorList>
    </citation>
    <scope>NUCLEOTIDE SEQUENCE [LARGE SCALE GENOMIC DNA]</scope>
    <source>
        <strain evidence="2 3">2516</strain>
    </source>
</reference>
<keyword evidence="3" id="KW-1185">Reference proteome</keyword>
<evidence type="ECO:0000313" key="3">
    <source>
        <dbReference type="Proteomes" id="UP000091967"/>
    </source>
</evidence>